<dbReference type="RefSeq" id="XP_040803027.1">
    <property type="nucleotide sequence ID" value="XM_040944374.1"/>
</dbReference>
<proteinExistence type="predicted"/>
<dbReference type="GO" id="GO:0016787">
    <property type="term" value="F:hydrolase activity"/>
    <property type="evidence" value="ECO:0007669"/>
    <property type="project" value="UniProtKB-KW"/>
</dbReference>
<reference evidence="1 2" key="1">
    <citation type="submission" date="2018-02" db="EMBL/GenBank/DDBJ databases">
        <title>The genomes of Aspergillus section Nigri reveals drivers in fungal speciation.</title>
        <authorList>
            <consortium name="DOE Joint Genome Institute"/>
            <person name="Vesth T.C."/>
            <person name="Nybo J."/>
            <person name="Theobald S."/>
            <person name="Brandl J."/>
            <person name="Frisvad J.C."/>
            <person name="Nielsen K.F."/>
            <person name="Lyhne E.K."/>
            <person name="Kogle M.E."/>
            <person name="Kuo A."/>
            <person name="Riley R."/>
            <person name="Clum A."/>
            <person name="Nolan M."/>
            <person name="Lipzen A."/>
            <person name="Salamov A."/>
            <person name="Henrissat B."/>
            <person name="Wiebenga A."/>
            <person name="De vries R.P."/>
            <person name="Grigoriev I.V."/>
            <person name="Mortensen U.H."/>
            <person name="Andersen M.R."/>
            <person name="Baker S.E."/>
        </authorList>
    </citation>
    <scope>NUCLEOTIDE SEQUENCE [LARGE SCALE GENOMIC DNA]</scope>
    <source>
        <strain evidence="1 2">CBS 313.89</strain>
    </source>
</reference>
<dbReference type="Proteomes" id="UP000249789">
    <property type="component" value="Unassembled WGS sequence"/>
</dbReference>
<keyword evidence="1" id="KW-0378">Hydrolase</keyword>
<dbReference type="InterPro" id="IPR029058">
    <property type="entry name" value="AB_hydrolase_fold"/>
</dbReference>
<dbReference type="OrthoDB" id="4605274at2759"/>
<evidence type="ECO:0000313" key="2">
    <source>
        <dbReference type="Proteomes" id="UP000249789"/>
    </source>
</evidence>
<dbReference type="SUPFAM" id="SSF53474">
    <property type="entry name" value="alpha/beta-Hydrolases"/>
    <property type="match status" value="1"/>
</dbReference>
<name>A0A8G1RUN9_9EURO</name>
<dbReference type="InterPro" id="IPR053228">
    <property type="entry name" value="Stereospecific_Lipase"/>
</dbReference>
<keyword evidence="2" id="KW-1185">Reference proteome</keyword>
<dbReference type="PANTHER" id="PTHR37574">
    <property type="entry name" value="LIPASE B"/>
    <property type="match status" value="1"/>
</dbReference>
<dbReference type="EMBL" id="KZ824635">
    <property type="protein sequence ID" value="RAK79017.1"/>
    <property type="molecule type" value="Genomic_DNA"/>
</dbReference>
<dbReference type="AlphaFoldDB" id="A0A8G1RUN9"/>
<accession>A0A8G1RUN9</accession>
<gene>
    <name evidence="1" type="ORF">BO72DRAFT_446751</name>
</gene>
<evidence type="ECO:0000313" key="1">
    <source>
        <dbReference type="EMBL" id="RAK79017.1"/>
    </source>
</evidence>
<dbReference type="GeneID" id="63861707"/>
<organism evidence="1 2">
    <name type="scientific">Aspergillus fijiensis CBS 313.89</name>
    <dbReference type="NCBI Taxonomy" id="1448319"/>
    <lineage>
        <taxon>Eukaryota</taxon>
        <taxon>Fungi</taxon>
        <taxon>Dikarya</taxon>
        <taxon>Ascomycota</taxon>
        <taxon>Pezizomycotina</taxon>
        <taxon>Eurotiomycetes</taxon>
        <taxon>Eurotiomycetidae</taxon>
        <taxon>Eurotiales</taxon>
        <taxon>Aspergillaceae</taxon>
        <taxon>Aspergillus</taxon>
    </lineage>
</organism>
<protein>
    <submittedName>
        <fullName evidence="1">Alpha/beta-hydrolase</fullName>
    </submittedName>
</protein>
<dbReference type="PANTHER" id="PTHR37574:SF1">
    <property type="entry name" value="LIPASE B"/>
    <property type="match status" value="1"/>
</dbReference>
<dbReference type="Gene3D" id="3.40.50.1820">
    <property type="entry name" value="alpha/beta hydrolase"/>
    <property type="match status" value="1"/>
</dbReference>
<dbReference type="VEuPathDB" id="FungiDB:BO72DRAFT_446751"/>
<sequence>MNFVQIPFFDTYYKHLSTYRRSLRARSTNLASTMLGHGAPAVDINSVDNQNPDLATSIYPHVSELDAPYSIPETSLRSAIHIPADFQYGRDGRTPVLLVPGTGTHGGEAYAPNLTKLLRQSPFGDPVWLNIPGRMCDASARNAEYVAYAIHYLSARCVHPHIAVIAWSQGCITTQWALKYWPSARGPVQSFVALAADFAGTVAAWALCPFPGTQPGTPAVWNQTRNATFIRTLRSGGGDSAYVPTTSIYSATDEVVQPQSGPGASAFLADARGVGVTNCELQLHVPRSFAAAGGLFCSHEAVLYHPLAWALIADAIQHGGPGSLERIDLATVCRRGRAEGIGLVDAARTQALAAGALKQILFFSPKSWREPELPGYAVEGGRVEVEEVVVADMVKGPAVVVASEMSGLVSV</sequence>